<gene>
    <name evidence="2" type="ORF">Fokcrypt_00458</name>
</gene>
<name>A0ABZ0USC6_9RICK</name>
<sequence>MKHRISSLTIPPLNESERNIRSWLHMYLYPAVNQTLSEIADLKKEVTALKEEVTALKEEKKLLP</sequence>
<evidence type="ECO:0000256" key="1">
    <source>
        <dbReference type="SAM" id="Coils"/>
    </source>
</evidence>
<organism evidence="2 3">
    <name type="scientific">Candidatus Fokinia crypta</name>
    <dbReference type="NCBI Taxonomy" id="1920990"/>
    <lineage>
        <taxon>Bacteria</taxon>
        <taxon>Pseudomonadati</taxon>
        <taxon>Pseudomonadota</taxon>
        <taxon>Alphaproteobacteria</taxon>
        <taxon>Rickettsiales</taxon>
        <taxon>Candidatus Midichloriaceae</taxon>
        <taxon>Candidatus Fokinia</taxon>
    </lineage>
</organism>
<keyword evidence="1" id="KW-0175">Coiled coil</keyword>
<dbReference type="Proteomes" id="UP001325140">
    <property type="component" value="Chromosome"/>
</dbReference>
<keyword evidence="3" id="KW-1185">Reference proteome</keyword>
<feature type="coiled-coil region" evidence="1">
    <location>
        <begin position="32"/>
        <end position="59"/>
    </location>
</feature>
<reference evidence="2" key="1">
    <citation type="submission" date="2022-10" db="EMBL/GenBank/DDBJ databases">
        <title>Host association and intracellularity evolved multiple times independently in the Rickettsiales.</title>
        <authorList>
            <person name="Castelli M."/>
            <person name="Nardi T."/>
            <person name="Gammuto L."/>
            <person name="Bellinzona G."/>
            <person name="Sabaneyeva E."/>
            <person name="Potekhin A."/>
            <person name="Serra V."/>
            <person name="Petroni G."/>
            <person name="Sassera D."/>
        </authorList>
    </citation>
    <scope>NUCLEOTIDE SEQUENCE [LARGE SCALE GENOMIC DNA]</scope>
    <source>
        <strain evidence="2">US_Bl 11III1</strain>
    </source>
</reference>
<dbReference type="EMBL" id="CP110343">
    <property type="protein sequence ID" value="WPX97934.1"/>
    <property type="molecule type" value="Genomic_DNA"/>
</dbReference>
<evidence type="ECO:0000313" key="3">
    <source>
        <dbReference type="Proteomes" id="UP001325140"/>
    </source>
</evidence>
<evidence type="ECO:0000313" key="2">
    <source>
        <dbReference type="EMBL" id="WPX97934.1"/>
    </source>
</evidence>
<protein>
    <submittedName>
        <fullName evidence="2">Uncharacterized protein</fullName>
    </submittedName>
</protein>
<accession>A0ABZ0USC6</accession>
<proteinExistence type="predicted"/>
<dbReference type="RefSeq" id="WP_323721913.1">
    <property type="nucleotide sequence ID" value="NZ_CP110343.1"/>
</dbReference>